<proteinExistence type="predicted"/>
<name>A0ABR3XZS2_9PEZI</name>
<accession>A0ABR3XZS2</accession>
<gene>
    <name evidence="1" type="ORF">VTK73DRAFT_3531</name>
</gene>
<reference evidence="1 2" key="1">
    <citation type="journal article" date="2024" name="Commun. Biol.">
        <title>Comparative genomic analysis of thermophilic fungi reveals convergent evolutionary adaptations and gene losses.</title>
        <authorList>
            <person name="Steindorff A.S."/>
            <person name="Aguilar-Pontes M.V."/>
            <person name="Robinson A.J."/>
            <person name="Andreopoulos B."/>
            <person name="LaButti K."/>
            <person name="Kuo A."/>
            <person name="Mondo S."/>
            <person name="Riley R."/>
            <person name="Otillar R."/>
            <person name="Haridas S."/>
            <person name="Lipzen A."/>
            <person name="Grimwood J."/>
            <person name="Schmutz J."/>
            <person name="Clum A."/>
            <person name="Reid I.D."/>
            <person name="Moisan M.C."/>
            <person name="Butler G."/>
            <person name="Nguyen T.T.M."/>
            <person name="Dewar K."/>
            <person name="Conant G."/>
            <person name="Drula E."/>
            <person name="Henrissat B."/>
            <person name="Hansel C."/>
            <person name="Singer S."/>
            <person name="Hutchinson M.I."/>
            <person name="de Vries R.P."/>
            <person name="Natvig D.O."/>
            <person name="Powell A.J."/>
            <person name="Tsang A."/>
            <person name="Grigoriev I.V."/>
        </authorList>
    </citation>
    <scope>NUCLEOTIDE SEQUENCE [LARGE SCALE GENOMIC DNA]</scope>
    <source>
        <strain evidence="1 2">ATCC 24622</strain>
    </source>
</reference>
<evidence type="ECO:0000313" key="2">
    <source>
        <dbReference type="Proteomes" id="UP001586593"/>
    </source>
</evidence>
<dbReference type="Proteomes" id="UP001586593">
    <property type="component" value="Unassembled WGS sequence"/>
</dbReference>
<comment type="caution">
    <text evidence="1">The sequence shown here is derived from an EMBL/GenBank/DDBJ whole genome shotgun (WGS) entry which is preliminary data.</text>
</comment>
<sequence length="71" mass="8002">MLSRICVLGLLSFETLRYMRSHDNGCVMYLESTLINIPYSLLNADTIVLTGWLAGRFRQLNCLLVVAVVLP</sequence>
<dbReference type="EMBL" id="JAZHXJ010000021">
    <property type="protein sequence ID" value="KAL1881469.1"/>
    <property type="molecule type" value="Genomic_DNA"/>
</dbReference>
<keyword evidence="2" id="KW-1185">Reference proteome</keyword>
<evidence type="ECO:0000313" key="1">
    <source>
        <dbReference type="EMBL" id="KAL1881469.1"/>
    </source>
</evidence>
<protein>
    <submittedName>
        <fullName evidence="1">Uncharacterized protein</fullName>
    </submittedName>
</protein>
<organism evidence="1 2">
    <name type="scientific">Phialemonium thermophilum</name>
    <dbReference type="NCBI Taxonomy" id="223376"/>
    <lineage>
        <taxon>Eukaryota</taxon>
        <taxon>Fungi</taxon>
        <taxon>Dikarya</taxon>
        <taxon>Ascomycota</taxon>
        <taxon>Pezizomycotina</taxon>
        <taxon>Sordariomycetes</taxon>
        <taxon>Sordariomycetidae</taxon>
        <taxon>Cephalothecales</taxon>
        <taxon>Cephalothecaceae</taxon>
        <taxon>Phialemonium</taxon>
    </lineage>
</organism>